<dbReference type="STRING" id="417102.CA982_14965"/>
<accession>A0A2C9ZJ33</accession>
<dbReference type="Gene3D" id="3.10.180.10">
    <property type="entry name" value="2,3-Dihydroxybiphenyl 1,2-Dioxygenase, domain 1"/>
    <property type="match status" value="1"/>
</dbReference>
<dbReference type="RefSeq" id="WP_086536082.1">
    <property type="nucleotide sequence ID" value="NZ_NGFO01000016.1"/>
</dbReference>
<proteinExistence type="predicted"/>
<comment type="caution">
    <text evidence="1">The sequence shown here is derived from an EMBL/GenBank/DDBJ whole genome shotgun (WGS) entry which is preliminary data.</text>
</comment>
<evidence type="ECO:0008006" key="3">
    <source>
        <dbReference type="Google" id="ProtNLM"/>
    </source>
</evidence>
<evidence type="ECO:0000313" key="1">
    <source>
        <dbReference type="EMBL" id="OUC78003.1"/>
    </source>
</evidence>
<dbReference type="Pfam" id="PF13669">
    <property type="entry name" value="Glyoxalase_4"/>
    <property type="match status" value="1"/>
</dbReference>
<reference evidence="1 2" key="1">
    <citation type="submission" date="2017-05" db="EMBL/GenBank/DDBJ databases">
        <title>Biotechnological potential of actinobacteria isolated from South African environments.</title>
        <authorList>
            <person name="Le Roes-Hill M."/>
            <person name="Prins A."/>
            <person name="Durrell K.A."/>
        </authorList>
    </citation>
    <scope>NUCLEOTIDE SEQUENCE [LARGE SCALE GENOMIC DNA]</scope>
    <source>
        <strain evidence="1">BS2</strain>
    </source>
</reference>
<dbReference type="SUPFAM" id="SSF54593">
    <property type="entry name" value="Glyoxalase/Bleomycin resistance protein/Dihydroxybiphenyl dioxygenase"/>
    <property type="match status" value="1"/>
</dbReference>
<organism evidence="1 2">
    <name type="scientific">Gordonia lacunae</name>
    <dbReference type="NCBI Taxonomy" id="417102"/>
    <lineage>
        <taxon>Bacteria</taxon>
        <taxon>Bacillati</taxon>
        <taxon>Actinomycetota</taxon>
        <taxon>Actinomycetes</taxon>
        <taxon>Mycobacteriales</taxon>
        <taxon>Gordoniaceae</taxon>
        <taxon>Gordonia</taxon>
    </lineage>
</organism>
<name>A0A2C9ZJ33_9ACTN</name>
<sequence length="172" mass="18168">MHPTLGTIAQLAYVVDDVATAARRFAATTGAGPFFLRRTVIDRAHGGGAEAGEFDHSSAYGQWGALQVELIEVHSAAPAAFAATTARRGRIHHVATFVPSFSAEQARLEALGCPALLTATTSSGHAFAFHDTRSDAGHLIEIYEPAPSILALYAKVAAAADGWDGRRPVREF</sequence>
<dbReference type="Proteomes" id="UP000194632">
    <property type="component" value="Unassembled WGS sequence"/>
</dbReference>
<evidence type="ECO:0000313" key="2">
    <source>
        <dbReference type="Proteomes" id="UP000194632"/>
    </source>
</evidence>
<dbReference type="OrthoDB" id="9792173at2"/>
<gene>
    <name evidence="1" type="ORF">CA982_14965</name>
</gene>
<keyword evidence="2" id="KW-1185">Reference proteome</keyword>
<dbReference type="AlphaFoldDB" id="A0A2C9ZJ33"/>
<dbReference type="EMBL" id="NGFO01000016">
    <property type="protein sequence ID" value="OUC78003.1"/>
    <property type="molecule type" value="Genomic_DNA"/>
</dbReference>
<dbReference type="InterPro" id="IPR029068">
    <property type="entry name" value="Glyas_Bleomycin-R_OHBP_Dase"/>
</dbReference>
<protein>
    <recommendedName>
        <fullName evidence="3">VOC domain-containing protein</fullName>
    </recommendedName>
</protein>